<accession>A0A6G1BRP0</accession>
<dbReference type="Gene3D" id="2.100.10.30">
    <property type="entry name" value="Jacalin-like lectin domain"/>
    <property type="match status" value="1"/>
</dbReference>
<dbReference type="Proteomes" id="UP000479710">
    <property type="component" value="Unassembled WGS sequence"/>
</dbReference>
<dbReference type="SUPFAM" id="SSF51101">
    <property type="entry name" value="Mannose-binding lectins"/>
    <property type="match status" value="1"/>
</dbReference>
<dbReference type="Pfam" id="PF01419">
    <property type="entry name" value="Jacalin"/>
    <property type="match status" value="1"/>
</dbReference>
<dbReference type="AlphaFoldDB" id="A0A6G1BRP0"/>
<dbReference type="GO" id="GO:0030246">
    <property type="term" value="F:carbohydrate binding"/>
    <property type="evidence" value="ECO:0007669"/>
    <property type="project" value="UniProtKB-KW"/>
</dbReference>
<name>A0A6G1BRP0_9ORYZ</name>
<dbReference type="InterPro" id="IPR036404">
    <property type="entry name" value="Jacalin-like_lectin_dom_sf"/>
</dbReference>
<proteinExistence type="predicted"/>
<dbReference type="OrthoDB" id="654502at2759"/>
<gene>
    <name evidence="3" type="ORF">E2562_003826</name>
</gene>
<evidence type="ECO:0000313" key="4">
    <source>
        <dbReference type="Proteomes" id="UP000479710"/>
    </source>
</evidence>
<protein>
    <recommendedName>
        <fullName evidence="2">Jacalin-type lectin domain-containing protein</fullName>
    </recommendedName>
</protein>
<sequence>MAERTGSGEWSVWPVVMDSRIQLGLMDYVMEISGETDALFVLSLKITTMKGTYGLYGIDQHAYKGGWKTFSFSVQGNQRITGFFVRTYDSLYTCAIGVYPTLLNSFG</sequence>
<dbReference type="PANTHER" id="PTHR46506">
    <property type="entry name" value="OS05G0143600 PROTEIN"/>
    <property type="match status" value="1"/>
</dbReference>
<organism evidence="3 4">
    <name type="scientific">Oryza meyeriana var. granulata</name>
    <dbReference type="NCBI Taxonomy" id="110450"/>
    <lineage>
        <taxon>Eukaryota</taxon>
        <taxon>Viridiplantae</taxon>
        <taxon>Streptophyta</taxon>
        <taxon>Embryophyta</taxon>
        <taxon>Tracheophyta</taxon>
        <taxon>Spermatophyta</taxon>
        <taxon>Magnoliopsida</taxon>
        <taxon>Liliopsida</taxon>
        <taxon>Poales</taxon>
        <taxon>Poaceae</taxon>
        <taxon>BOP clade</taxon>
        <taxon>Oryzoideae</taxon>
        <taxon>Oryzeae</taxon>
        <taxon>Oryzinae</taxon>
        <taxon>Oryza</taxon>
        <taxon>Oryza meyeriana</taxon>
    </lineage>
</organism>
<dbReference type="InterPro" id="IPR001229">
    <property type="entry name" value="Jacalin-like_lectin_dom"/>
</dbReference>
<evidence type="ECO:0000313" key="3">
    <source>
        <dbReference type="EMBL" id="KAF0890630.1"/>
    </source>
</evidence>
<comment type="caution">
    <text evidence="3">The sequence shown here is derived from an EMBL/GenBank/DDBJ whole genome shotgun (WGS) entry which is preliminary data.</text>
</comment>
<keyword evidence="1" id="KW-0430">Lectin</keyword>
<dbReference type="EMBL" id="SPHZ02000011">
    <property type="protein sequence ID" value="KAF0890630.1"/>
    <property type="molecule type" value="Genomic_DNA"/>
</dbReference>
<evidence type="ECO:0000259" key="2">
    <source>
        <dbReference type="PROSITE" id="PS51752"/>
    </source>
</evidence>
<dbReference type="PROSITE" id="PS51752">
    <property type="entry name" value="JACALIN_LECTIN"/>
    <property type="match status" value="1"/>
</dbReference>
<reference evidence="3 4" key="1">
    <citation type="submission" date="2019-11" db="EMBL/GenBank/DDBJ databases">
        <title>Whole genome sequence of Oryza granulata.</title>
        <authorList>
            <person name="Li W."/>
        </authorList>
    </citation>
    <scope>NUCLEOTIDE SEQUENCE [LARGE SCALE GENOMIC DNA]</scope>
    <source>
        <strain evidence="4">cv. Menghai</strain>
        <tissue evidence="3">Leaf</tissue>
    </source>
</reference>
<keyword evidence="4" id="KW-1185">Reference proteome</keyword>
<evidence type="ECO:0000256" key="1">
    <source>
        <dbReference type="ARBA" id="ARBA00022734"/>
    </source>
</evidence>
<feature type="domain" description="Jacalin-type lectin" evidence="2">
    <location>
        <begin position="1"/>
        <end position="102"/>
    </location>
</feature>